<organism evidence="2 3">
    <name type="scientific">Paraburkholderia rhizosphaerae</name>
    <dbReference type="NCBI Taxonomy" id="480658"/>
    <lineage>
        <taxon>Bacteria</taxon>
        <taxon>Pseudomonadati</taxon>
        <taxon>Pseudomonadota</taxon>
        <taxon>Betaproteobacteria</taxon>
        <taxon>Burkholderiales</taxon>
        <taxon>Burkholderiaceae</taxon>
        <taxon>Paraburkholderia</taxon>
    </lineage>
</organism>
<comment type="caution">
    <text evidence="2">The sequence shown here is derived from an EMBL/GenBank/DDBJ whole genome shotgun (WGS) entry which is preliminary data.</text>
</comment>
<protein>
    <submittedName>
        <fullName evidence="2">Uncharacterized protein</fullName>
    </submittedName>
</protein>
<keyword evidence="3" id="KW-1185">Reference proteome</keyword>
<evidence type="ECO:0000313" key="2">
    <source>
        <dbReference type="EMBL" id="TDY51787.1"/>
    </source>
</evidence>
<proteinExistence type="predicted"/>
<reference evidence="2 3" key="1">
    <citation type="submission" date="2019-03" db="EMBL/GenBank/DDBJ databases">
        <title>Genomic Encyclopedia of Type Strains, Phase III (KMG-III): the genomes of soil and plant-associated and newly described type strains.</title>
        <authorList>
            <person name="Whitman W."/>
        </authorList>
    </citation>
    <scope>NUCLEOTIDE SEQUENCE [LARGE SCALE GENOMIC DNA]</scope>
    <source>
        <strain evidence="2 3">LMG 29544</strain>
    </source>
</reference>
<evidence type="ECO:0000256" key="1">
    <source>
        <dbReference type="SAM" id="MobiDB-lite"/>
    </source>
</evidence>
<dbReference type="EMBL" id="SORE01000006">
    <property type="protein sequence ID" value="TDY51787.1"/>
    <property type="molecule type" value="Genomic_DNA"/>
</dbReference>
<name>A0A4R8LYB8_9BURK</name>
<gene>
    <name evidence="2" type="ORF">BX592_10681</name>
</gene>
<evidence type="ECO:0000313" key="3">
    <source>
        <dbReference type="Proteomes" id="UP000295509"/>
    </source>
</evidence>
<feature type="compositionally biased region" description="Basic and acidic residues" evidence="1">
    <location>
        <begin position="44"/>
        <end position="53"/>
    </location>
</feature>
<sequence>MEKWSVVVAIWTMCALCAVLFVRGATCEATRSARASRRNNGSGDVRRYEANDA</sequence>
<accession>A0A4R8LYB8</accession>
<dbReference type="Proteomes" id="UP000295509">
    <property type="component" value="Unassembled WGS sequence"/>
</dbReference>
<dbReference type="AlphaFoldDB" id="A0A4R8LYB8"/>
<feature type="region of interest" description="Disordered" evidence="1">
    <location>
        <begin position="30"/>
        <end position="53"/>
    </location>
</feature>